<feature type="non-terminal residue" evidence="2">
    <location>
        <position position="1"/>
    </location>
</feature>
<accession>A0AAW0JVZ5</accession>
<evidence type="ECO:0000256" key="1">
    <source>
        <dbReference type="SAM" id="MobiDB-lite"/>
    </source>
</evidence>
<feature type="region of interest" description="Disordered" evidence="1">
    <location>
        <begin position="1"/>
        <end position="61"/>
    </location>
</feature>
<comment type="caution">
    <text evidence="2">The sequence shown here is derived from an EMBL/GenBank/DDBJ whole genome shotgun (WGS) entry which is preliminary data.</text>
</comment>
<feature type="compositionally biased region" description="Low complexity" evidence="1">
    <location>
        <begin position="47"/>
        <end position="61"/>
    </location>
</feature>
<reference evidence="2 3" key="1">
    <citation type="journal article" date="2023" name="bioRxiv">
        <title>Conserved and derived expression patterns and positive selection on dental genes reveal complex evolutionary context of ever-growing rodent molars.</title>
        <authorList>
            <person name="Calamari Z.T."/>
            <person name="Song A."/>
            <person name="Cohen E."/>
            <person name="Akter M."/>
            <person name="Roy R.D."/>
            <person name="Hallikas O."/>
            <person name="Christensen M.M."/>
            <person name="Li P."/>
            <person name="Marangoni P."/>
            <person name="Jernvall J."/>
            <person name="Klein O.D."/>
        </authorList>
    </citation>
    <scope>NUCLEOTIDE SEQUENCE [LARGE SCALE GENOMIC DNA]</scope>
    <source>
        <strain evidence="2">V071</strain>
    </source>
</reference>
<protein>
    <submittedName>
        <fullName evidence="2">Uncharacterized protein</fullName>
    </submittedName>
</protein>
<name>A0AAW0JVZ5_MYOGA</name>
<keyword evidence="3" id="KW-1185">Reference proteome</keyword>
<dbReference type="AlphaFoldDB" id="A0AAW0JVZ5"/>
<sequence>FRYSPRPRVPLRAGRAALPAHGTRAQPPLPRGQGNQRHSPPRPPPRAGDSSSRSRSPARSS</sequence>
<gene>
    <name evidence="2" type="ORF">U0070_018300</name>
</gene>
<proteinExistence type="predicted"/>
<dbReference type="EMBL" id="JBBHLL010000017">
    <property type="protein sequence ID" value="KAK7830575.1"/>
    <property type="molecule type" value="Genomic_DNA"/>
</dbReference>
<dbReference type="Proteomes" id="UP001488838">
    <property type="component" value="Unassembled WGS sequence"/>
</dbReference>
<evidence type="ECO:0000313" key="3">
    <source>
        <dbReference type="Proteomes" id="UP001488838"/>
    </source>
</evidence>
<evidence type="ECO:0000313" key="2">
    <source>
        <dbReference type="EMBL" id="KAK7830575.1"/>
    </source>
</evidence>
<organism evidence="2 3">
    <name type="scientific">Myodes glareolus</name>
    <name type="common">Bank vole</name>
    <name type="synonym">Clethrionomys glareolus</name>
    <dbReference type="NCBI Taxonomy" id="447135"/>
    <lineage>
        <taxon>Eukaryota</taxon>
        <taxon>Metazoa</taxon>
        <taxon>Chordata</taxon>
        <taxon>Craniata</taxon>
        <taxon>Vertebrata</taxon>
        <taxon>Euteleostomi</taxon>
        <taxon>Mammalia</taxon>
        <taxon>Eutheria</taxon>
        <taxon>Euarchontoglires</taxon>
        <taxon>Glires</taxon>
        <taxon>Rodentia</taxon>
        <taxon>Myomorpha</taxon>
        <taxon>Muroidea</taxon>
        <taxon>Cricetidae</taxon>
        <taxon>Arvicolinae</taxon>
        <taxon>Myodes</taxon>
    </lineage>
</organism>